<accession>A0A8C9E1V9</accession>
<dbReference type="GeneTree" id="ENSGT00990000212240"/>
<proteinExistence type="inferred from homology"/>
<dbReference type="InterPro" id="IPR013865">
    <property type="entry name" value="FAM32A"/>
</dbReference>
<reference evidence="4" key="3">
    <citation type="submission" date="2025-09" db="UniProtKB">
        <authorList>
            <consortium name="Ensembl"/>
        </authorList>
    </citation>
    <scope>IDENTIFICATION</scope>
</reference>
<evidence type="ECO:0000313" key="4">
    <source>
        <dbReference type="Ensembl" id="ENSPSNP00000011629.1"/>
    </source>
</evidence>
<feature type="region of interest" description="Disordered" evidence="3">
    <location>
        <begin position="74"/>
        <end position="119"/>
    </location>
</feature>
<evidence type="ECO:0000256" key="3">
    <source>
        <dbReference type="SAM" id="MobiDB-lite"/>
    </source>
</evidence>
<sequence length="148" mass="16855">MEACEQVQKGPLKLKGVAELSMTKQKKKKDKDKAKRLEAMGMSIKNKEKRCGLEMWTSAQVALEEMQQMERILKKASQTHKPRAEDSTETWTHSQSTVTCPESAGKSSFPAPGCGVARKGSRRQSWGYVWCLWYVPETFFYTHPCVFC</sequence>
<reference evidence="4" key="1">
    <citation type="submission" date="2019-08" db="EMBL/GenBank/DDBJ databases">
        <title>Phocoena sinus (Vaquita) genome, mPhoSin1, primary haplotype.</title>
        <authorList>
            <person name="Morin P."/>
            <person name="Mountcastle J."/>
            <person name="Fungtammasan C."/>
            <person name="Rhie A."/>
            <person name="Rojas-Bracho L."/>
            <person name="Smith C.R."/>
            <person name="Taylor B.L."/>
            <person name="Gulland F.M.D."/>
            <person name="Musser W."/>
            <person name="Houck M."/>
            <person name="Haase B."/>
            <person name="Paez S."/>
            <person name="Howe K."/>
            <person name="Torrance J."/>
            <person name="Formenti G."/>
            <person name="Phillippy A."/>
            <person name="Ryder O."/>
            <person name="Jarvis E.D."/>
            <person name="Fedrigo O."/>
        </authorList>
    </citation>
    <scope>NUCLEOTIDE SEQUENCE [LARGE SCALE GENOMIC DNA]</scope>
</reference>
<keyword evidence="5" id="KW-1185">Reference proteome</keyword>
<protein>
    <recommendedName>
        <fullName evidence="2">Protein FAM32A</fullName>
    </recommendedName>
</protein>
<organism evidence="4 5">
    <name type="scientific">Phocoena sinus</name>
    <name type="common">Vaquita</name>
    <dbReference type="NCBI Taxonomy" id="42100"/>
    <lineage>
        <taxon>Eukaryota</taxon>
        <taxon>Metazoa</taxon>
        <taxon>Chordata</taxon>
        <taxon>Craniata</taxon>
        <taxon>Vertebrata</taxon>
        <taxon>Euteleostomi</taxon>
        <taxon>Mammalia</taxon>
        <taxon>Eutheria</taxon>
        <taxon>Laurasiatheria</taxon>
        <taxon>Artiodactyla</taxon>
        <taxon>Whippomorpha</taxon>
        <taxon>Cetacea</taxon>
        <taxon>Odontoceti</taxon>
        <taxon>Phocoenidae</taxon>
        <taxon>Phocoena</taxon>
    </lineage>
</organism>
<dbReference type="Pfam" id="PF08555">
    <property type="entry name" value="FAM32A"/>
    <property type="match status" value="1"/>
</dbReference>
<evidence type="ECO:0000256" key="1">
    <source>
        <dbReference type="ARBA" id="ARBA00008948"/>
    </source>
</evidence>
<evidence type="ECO:0000313" key="5">
    <source>
        <dbReference type="Proteomes" id="UP000694554"/>
    </source>
</evidence>
<evidence type="ECO:0000256" key="2">
    <source>
        <dbReference type="ARBA" id="ARBA00014981"/>
    </source>
</evidence>
<comment type="similarity">
    <text evidence="1">Belongs to the FAM32 family.</text>
</comment>
<dbReference type="GO" id="GO:0005730">
    <property type="term" value="C:nucleolus"/>
    <property type="evidence" value="ECO:0007669"/>
    <property type="project" value="TreeGrafter"/>
</dbReference>
<dbReference type="AlphaFoldDB" id="A0A8C9E1V9"/>
<dbReference type="PANTHER" id="PTHR13282:SF6">
    <property type="entry name" value="PROTEIN FAM32A"/>
    <property type="match status" value="1"/>
</dbReference>
<dbReference type="Proteomes" id="UP000694554">
    <property type="component" value="Chromosome 4"/>
</dbReference>
<reference evidence="4" key="2">
    <citation type="submission" date="2025-08" db="UniProtKB">
        <authorList>
            <consortium name="Ensembl"/>
        </authorList>
    </citation>
    <scope>IDENTIFICATION</scope>
</reference>
<dbReference type="Ensembl" id="ENSPSNT00000013174.1">
    <property type="protein sequence ID" value="ENSPSNP00000011629.1"/>
    <property type="gene ID" value="ENSPSNG00000008603.1"/>
</dbReference>
<dbReference type="PANTHER" id="PTHR13282">
    <property type="entry name" value="PROTEIN FAM32A"/>
    <property type="match status" value="1"/>
</dbReference>
<feature type="compositionally biased region" description="Polar residues" evidence="3">
    <location>
        <begin position="89"/>
        <end position="100"/>
    </location>
</feature>
<name>A0A8C9E1V9_PHOSS</name>